<dbReference type="GO" id="GO:0009253">
    <property type="term" value="P:peptidoglycan catabolic process"/>
    <property type="evidence" value="ECO:0007669"/>
    <property type="project" value="InterPro"/>
</dbReference>
<keyword evidence="4" id="KW-1185">Reference proteome</keyword>
<name>A0A6P1TIP0_9FIRM</name>
<dbReference type="SMART" id="SM00646">
    <property type="entry name" value="Ami_3"/>
    <property type="match status" value="1"/>
</dbReference>
<evidence type="ECO:0000313" key="4">
    <source>
        <dbReference type="Proteomes" id="UP000464314"/>
    </source>
</evidence>
<dbReference type="Proteomes" id="UP000464314">
    <property type="component" value="Chromosome"/>
</dbReference>
<keyword evidence="1" id="KW-0378">Hydrolase</keyword>
<dbReference type="CDD" id="cd02696">
    <property type="entry name" value="MurNAc-LAA"/>
    <property type="match status" value="1"/>
</dbReference>
<dbReference type="KEGG" id="anr:Ana3638_03145"/>
<dbReference type="Gene3D" id="3.40.630.40">
    <property type="entry name" value="Zn-dependent exopeptidases"/>
    <property type="match status" value="1"/>
</dbReference>
<dbReference type="InterPro" id="IPR002508">
    <property type="entry name" value="MurNAc-LAA_cat"/>
</dbReference>
<dbReference type="PANTHER" id="PTHR30404">
    <property type="entry name" value="N-ACETYLMURAMOYL-L-ALANINE AMIDASE"/>
    <property type="match status" value="1"/>
</dbReference>
<dbReference type="Pfam" id="PF01520">
    <property type="entry name" value="Amidase_3"/>
    <property type="match status" value="1"/>
</dbReference>
<evidence type="ECO:0000256" key="1">
    <source>
        <dbReference type="ARBA" id="ARBA00022801"/>
    </source>
</evidence>
<dbReference type="RefSeq" id="WP_161836747.1">
    <property type="nucleotide sequence ID" value="NZ_CP048000.1"/>
</dbReference>
<dbReference type="InterPro" id="IPR050695">
    <property type="entry name" value="N-acetylmuramoyl_amidase_3"/>
</dbReference>
<dbReference type="GO" id="GO:0030288">
    <property type="term" value="C:outer membrane-bounded periplasmic space"/>
    <property type="evidence" value="ECO:0007669"/>
    <property type="project" value="TreeGrafter"/>
</dbReference>
<protein>
    <recommendedName>
        <fullName evidence="2">MurNAc-LAA domain-containing protein</fullName>
    </recommendedName>
</protein>
<dbReference type="GO" id="GO:0008745">
    <property type="term" value="F:N-acetylmuramoyl-L-alanine amidase activity"/>
    <property type="evidence" value="ECO:0007669"/>
    <property type="project" value="InterPro"/>
</dbReference>
<dbReference type="PANTHER" id="PTHR30404:SF0">
    <property type="entry name" value="N-ACETYLMURAMOYL-L-ALANINE AMIDASE AMIC"/>
    <property type="match status" value="1"/>
</dbReference>
<accession>A0A6P1TIP0</accession>
<dbReference type="AlphaFoldDB" id="A0A6P1TIP0"/>
<dbReference type="SUPFAM" id="SSF53187">
    <property type="entry name" value="Zn-dependent exopeptidases"/>
    <property type="match status" value="1"/>
</dbReference>
<sequence>MDEKLLKHMAKNSLALMVLVIFLSSIISNSEQYKIFADSNQIKDDITGKNKEVGAGLPINKNTGKTGDTEAVNTSIRGLLGDKYLIIKKPDKTIYNINLEDLYMDRRIRLTITDLKEDKFNGTSIARVNQGYEFDGIPNKDTADTSVPVKAAKNEAEEKLRPYNASLSNDLKNKNILVPEVISATGKVTAYGTEPSKVTSDPVKSFNINYEQDKSSSLFTATIEIALDFIYAPILYQDDEYIYIDLKRPKDVYDKIVVIDAGHGGKDCGTFSQGEKYYEKDVNLSLITDIKEILDQEDIKVYYTRTTDKTIFLNPRVNFANDVEADLFISLHCNSSESAQPYGSEILYNEKQLGQGFESKDLAEIALEEITDVTHRVNRGLVPANEMVIVGKSKVPVALIEVAFMSNDEDLDFLLKEENKKKIAKAVHQIILRAFKEIEKDTE</sequence>
<dbReference type="EMBL" id="CP048000">
    <property type="protein sequence ID" value="QHQ59911.1"/>
    <property type="molecule type" value="Genomic_DNA"/>
</dbReference>
<gene>
    <name evidence="3" type="ORF">Ana3638_03145</name>
</gene>
<feature type="domain" description="MurNAc-LAA" evidence="2">
    <location>
        <begin position="317"/>
        <end position="432"/>
    </location>
</feature>
<proteinExistence type="predicted"/>
<evidence type="ECO:0000259" key="2">
    <source>
        <dbReference type="SMART" id="SM00646"/>
    </source>
</evidence>
<organism evidence="3 4">
    <name type="scientific">Anaerocolumna sedimenticola</name>
    <dbReference type="NCBI Taxonomy" id="2696063"/>
    <lineage>
        <taxon>Bacteria</taxon>
        <taxon>Bacillati</taxon>
        <taxon>Bacillota</taxon>
        <taxon>Clostridia</taxon>
        <taxon>Lachnospirales</taxon>
        <taxon>Lachnospiraceae</taxon>
        <taxon>Anaerocolumna</taxon>
    </lineage>
</organism>
<evidence type="ECO:0000313" key="3">
    <source>
        <dbReference type="EMBL" id="QHQ59911.1"/>
    </source>
</evidence>
<reference evidence="3 4" key="1">
    <citation type="submission" date="2020-01" db="EMBL/GenBank/DDBJ databases">
        <title>Genome analysis of Anaerocolumna sp. CBA3638.</title>
        <authorList>
            <person name="Kim J."/>
            <person name="Roh S.W."/>
        </authorList>
    </citation>
    <scope>NUCLEOTIDE SEQUENCE [LARGE SCALE GENOMIC DNA]</scope>
    <source>
        <strain evidence="3 4">CBA3638</strain>
    </source>
</reference>